<reference evidence="3" key="1">
    <citation type="submission" date="2021-12" db="EMBL/GenBank/DDBJ databases">
        <authorList>
            <person name="King R."/>
        </authorList>
    </citation>
    <scope>NUCLEOTIDE SEQUENCE</scope>
</reference>
<evidence type="ECO:0000256" key="1">
    <source>
        <dbReference type="ARBA" id="ARBA00035018"/>
    </source>
</evidence>
<dbReference type="InterPro" id="IPR026794">
    <property type="entry name" value="ADISSP"/>
</dbReference>
<gene>
    <name evidence="3" type="ORF">BEMITA_LOCUS3194</name>
</gene>
<proteinExistence type="inferred from homology"/>
<sequence>MTANKEHHHVHFNEGNDTFGRDNEIIIKPGAEPNIFQIHLGFLQINHRYAISFSSSKTMMRVKDGAKLVPVSPTVPNFNCTFSKIEVDANQVNFFVELFAHKEKLLKEELAFQMNNEGDKTILQLTARVLGKGKGTPLLKDNIHCIGVEQDEDESEASDWQGFPEG</sequence>
<evidence type="ECO:0000313" key="4">
    <source>
        <dbReference type="Proteomes" id="UP001152759"/>
    </source>
</evidence>
<dbReference type="Pfam" id="PF15006">
    <property type="entry name" value="DUF4517"/>
    <property type="match status" value="1"/>
</dbReference>
<evidence type="ECO:0000313" key="3">
    <source>
        <dbReference type="EMBL" id="CAH0383778.1"/>
    </source>
</evidence>
<dbReference type="EMBL" id="OU963871">
    <property type="protein sequence ID" value="CAH0383778.1"/>
    <property type="molecule type" value="Genomic_DNA"/>
</dbReference>
<name>A0A9P0A411_BEMTA</name>
<accession>A0A9P0A411</accession>
<dbReference type="OrthoDB" id="6246153at2759"/>
<organism evidence="3 4">
    <name type="scientific">Bemisia tabaci</name>
    <name type="common">Sweetpotato whitefly</name>
    <name type="synonym">Aleurodes tabaci</name>
    <dbReference type="NCBI Taxonomy" id="7038"/>
    <lineage>
        <taxon>Eukaryota</taxon>
        <taxon>Metazoa</taxon>
        <taxon>Ecdysozoa</taxon>
        <taxon>Arthropoda</taxon>
        <taxon>Hexapoda</taxon>
        <taxon>Insecta</taxon>
        <taxon>Pterygota</taxon>
        <taxon>Neoptera</taxon>
        <taxon>Paraneoptera</taxon>
        <taxon>Hemiptera</taxon>
        <taxon>Sternorrhyncha</taxon>
        <taxon>Aleyrodoidea</taxon>
        <taxon>Aleyrodidae</taxon>
        <taxon>Aleyrodinae</taxon>
        <taxon>Bemisia</taxon>
    </lineage>
</organism>
<keyword evidence="4" id="KW-1185">Reference proteome</keyword>
<dbReference type="Proteomes" id="UP001152759">
    <property type="component" value="Chromosome 10"/>
</dbReference>
<dbReference type="KEGG" id="btab:109031889"/>
<protein>
    <recommendedName>
        <fullName evidence="2">Adipose-secreted signaling protein</fullName>
    </recommendedName>
</protein>
<dbReference type="PANTHER" id="PTHR13287">
    <property type="entry name" value="ADIPOSE-SECRETED SIGNALING PROTEIN"/>
    <property type="match status" value="1"/>
</dbReference>
<comment type="similarity">
    <text evidence="1">Belongs to the ADISSP family.</text>
</comment>
<dbReference type="PANTHER" id="PTHR13287:SF2">
    <property type="entry name" value="ADIPOSE-SECRETED SIGNALING PROTEIN"/>
    <property type="match status" value="1"/>
</dbReference>
<dbReference type="AlphaFoldDB" id="A0A9P0A411"/>
<evidence type="ECO:0000256" key="2">
    <source>
        <dbReference type="ARBA" id="ARBA00035300"/>
    </source>
</evidence>